<reference evidence="1 2" key="1">
    <citation type="submission" date="2020-10" db="EMBL/GenBank/DDBJ databases">
        <title>The Coptis chinensis genome and diversification of protoberbering-type alkaloids.</title>
        <authorList>
            <person name="Wang B."/>
            <person name="Shu S."/>
            <person name="Song C."/>
            <person name="Liu Y."/>
        </authorList>
    </citation>
    <scope>NUCLEOTIDE SEQUENCE [LARGE SCALE GENOMIC DNA]</scope>
    <source>
        <strain evidence="1">HL-2020</strain>
        <tissue evidence="1">Leaf</tissue>
    </source>
</reference>
<evidence type="ECO:0000313" key="2">
    <source>
        <dbReference type="Proteomes" id="UP000631114"/>
    </source>
</evidence>
<accession>A0A835LA79</accession>
<keyword evidence="2" id="KW-1185">Reference proteome</keyword>
<dbReference type="Proteomes" id="UP000631114">
    <property type="component" value="Unassembled WGS sequence"/>
</dbReference>
<dbReference type="OrthoDB" id="692400at2759"/>
<evidence type="ECO:0000313" key="1">
    <source>
        <dbReference type="EMBL" id="KAF9586870.1"/>
    </source>
</evidence>
<dbReference type="EMBL" id="JADFTS010000074">
    <property type="protein sequence ID" value="KAF9586870.1"/>
    <property type="molecule type" value="Genomic_DNA"/>
</dbReference>
<gene>
    <name evidence="1" type="ORF">IFM89_039911</name>
</gene>
<proteinExistence type="predicted"/>
<sequence>MVSAFGKLRRVEENVGNYNEISRVKIMVESCDLLKIPSILPLIHNGITYPVKVVPEIDDLQFAKLEADEHEVDDELTHQIGEARSYADVVGKDLRVQVACEYGENSRAQLTLIEVRDKTNEIQYQLDPAHEDEGSIGPIVPDTYDKPHLNEQTNGSKDLSSENEIPHLVTDLEEENWGYASSSSEEVEVDASDDEQLLIESLQQYDDAMSVGLEVSSRTLEFQFSEEPLVVGLQETKREDYNSRFTRHIYGAKTTWLGSRSVDWKIRRYVGVMGYRGVVVEDSIKGAFSLLILRTMLKSRFSWVFTTVYGPVDMADKGQF</sequence>
<comment type="caution">
    <text evidence="1">The sequence shown here is derived from an EMBL/GenBank/DDBJ whole genome shotgun (WGS) entry which is preliminary data.</text>
</comment>
<organism evidence="1 2">
    <name type="scientific">Coptis chinensis</name>
    <dbReference type="NCBI Taxonomy" id="261450"/>
    <lineage>
        <taxon>Eukaryota</taxon>
        <taxon>Viridiplantae</taxon>
        <taxon>Streptophyta</taxon>
        <taxon>Embryophyta</taxon>
        <taxon>Tracheophyta</taxon>
        <taxon>Spermatophyta</taxon>
        <taxon>Magnoliopsida</taxon>
        <taxon>Ranunculales</taxon>
        <taxon>Ranunculaceae</taxon>
        <taxon>Coptidoideae</taxon>
        <taxon>Coptis</taxon>
    </lineage>
</organism>
<name>A0A835LA79_9MAGN</name>
<dbReference type="AlphaFoldDB" id="A0A835LA79"/>
<protein>
    <submittedName>
        <fullName evidence="1">Uncharacterized protein</fullName>
    </submittedName>
</protein>